<reference evidence="7 8" key="1">
    <citation type="journal article" date="2024" name="Insects">
        <title>An Improved Chromosome-Level Genome Assembly of the Firefly Pyrocoelia pectoralis.</title>
        <authorList>
            <person name="Fu X."/>
            <person name="Meyer-Rochow V.B."/>
            <person name="Ballantyne L."/>
            <person name="Zhu X."/>
        </authorList>
    </citation>
    <scope>NUCLEOTIDE SEQUENCE [LARGE SCALE GENOMIC DNA]</scope>
    <source>
        <strain evidence="7">XCY_ONT2</strain>
    </source>
</reference>
<name>A0AAN7V9C5_9COLE</name>
<dbReference type="Gene3D" id="3.90.850.10">
    <property type="entry name" value="Fumarylacetoacetase-like, C-terminal domain"/>
    <property type="match status" value="1"/>
</dbReference>
<comment type="caution">
    <text evidence="7">The sequence shown here is derived from an EMBL/GenBank/DDBJ whole genome shotgun (WGS) entry which is preliminary data.</text>
</comment>
<dbReference type="AlphaFoldDB" id="A0AAN7V9C5"/>
<proteinExistence type="inferred from homology"/>
<evidence type="ECO:0000313" key="8">
    <source>
        <dbReference type="Proteomes" id="UP001329430"/>
    </source>
</evidence>
<dbReference type="GO" id="GO:0018773">
    <property type="term" value="F:acetylpyruvate hydrolase activity"/>
    <property type="evidence" value="ECO:0007669"/>
    <property type="project" value="TreeGrafter"/>
</dbReference>
<accession>A0AAN7V9C5</accession>
<dbReference type="Pfam" id="PF01557">
    <property type="entry name" value="FAA_hydrolase"/>
    <property type="match status" value="1"/>
</dbReference>
<dbReference type="GO" id="GO:0046872">
    <property type="term" value="F:metal ion binding"/>
    <property type="evidence" value="ECO:0007669"/>
    <property type="project" value="UniProtKB-KW"/>
</dbReference>
<gene>
    <name evidence="7" type="ORF">RI129_009423</name>
</gene>
<organism evidence="7 8">
    <name type="scientific">Pyrocoelia pectoralis</name>
    <dbReference type="NCBI Taxonomy" id="417401"/>
    <lineage>
        <taxon>Eukaryota</taxon>
        <taxon>Metazoa</taxon>
        <taxon>Ecdysozoa</taxon>
        <taxon>Arthropoda</taxon>
        <taxon>Hexapoda</taxon>
        <taxon>Insecta</taxon>
        <taxon>Pterygota</taxon>
        <taxon>Neoptera</taxon>
        <taxon>Endopterygota</taxon>
        <taxon>Coleoptera</taxon>
        <taxon>Polyphaga</taxon>
        <taxon>Elateriformia</taxon>
        <taxon>Elateroidea</taxon>
        <taxon>Lampyridae</taxon>
        <taxon>Lampyrinae</taxon>
        <taxon>Pyrocoelia</taxon>
    </lineage>
</organism>
<feature type="domain" description="Fumarylacetoacetase-like C-terminal" evidence="6">
    <location>
        <begin position="11"/>
        <end position="207"/>
    </location>
</feature>
<evidence type="ECO:0000256" key="1">
    <source>
        <dbReference type="ARBA" id="ARBA00010211"/>
    </source>
</evidence>
<keyword evidence="8" id="KW-1185">Reference proteome</keyword>
<evidence type="ECO:0000256" key="4">
    <source>
        <dbReference type="ARBA" id="ARBA00044911"/>
    </source>
</evidence>
<evidence type="ECO:0000256" key="5">
    <source>
        <dbReference type="ARBA" id="ARBA00044973"/>
    </source>
</evidence>
<dbReference type="SUPFAM" id="SSF56529">
    <property type="entry name" value="FAH"/>
    <property type="match status" value="1"/>
</dbReference>
<evidence type="ECO:0000259" key="6">
    <source>
        <dbReference type="Pfam" id="PF01557"/>
    </source>
</evidence>
<dbReference type="EC" id="5.3.2.2" evidence="5"/>
<evidence type="ECO:0000313" key="7">
    <source>
        <dbReference type="EMBL" id="KAK5640876.1"/>
    </source>
</evidence>
<protein>
    <recommendedName>
        <fullName evidence="5">oxaloacetate tautomerase</fullName>
        <ecNumber evidence="5">5.3.2.2</ecNumber>
    </recommendedName>
    <alternativeName>
        <fullName evidence="3">Fumarylacetoacetate hydrolase domain-containing protein 1</fullName>
    </alternativeName>
</protein>
<dbReference type="InterPro" id="IPR036663">
    <property type="entry name" value="Fumarylacetoacetase_C_sf"/>
</dbReference>
<evidence type="ECO:0000256" key="2">
    <source>
        <dbReference type="ARBA" id="ARBA00022723"/>
    </source>
</evidence>
<dbReference type="GO" id="GO:0050163">
    <property type="term" value="F:oxaloacetate tautomerase activity"/>
    <property type="evidence" value="ECO:0007669"/>
    <property type="project" value="UniProtKB-EC"/>
</dbReference>
<dbReference type="GO" id="GO:0005739">
    <property type="term" value="C:mitochondrion"/>
    <property type="evidence" value="ECO:0007669"/>
    <property type="project" value="TreeGrafter"/>
</dbReference>
<dbReference type="EMBL" id="JAVRBK010000007">
    <property type="protein sequence ID" value="KAK5640876.1"/>
    <property type="molecule type" value="Genomic_DNA"/>
</dbReference>
<dbReference type="Proteomes" id="UP001329430">
    <property type="component" value="Chromosome 7"/>
</dbReference>
<dbReference type="InterPro" id="IPR011234">
    <property type="entry name" value="Fumarylacetoacetase-like_C"/>
</dbReference>
<sequence>MLSDFVKNCGKVYGVAYNYKYPAAHPFMQLKEPAIFLKAPSDFITEGQPIVIPKGYTLIEELTLGVVIGKTCKKVTVENALDYIGGYCVAFDMTALNEWYRNVSQKVHWTTSKTFDTSCPVSSFIPKETIPDPNNVELFATINGKPQQSGKTSELAFSAAQLISFISQHHTLEPNDVILVGTPPMAGTVRAGDVIKGGIKGGVTIEFRLKDDE</sequence>
<dbReference type="PANTHER" id="PTHR11820">
    <property type="entry name" value="ACYLPYRUVASE"/>
    <property type="match status" value="1"/>
</dbReference>
<dbReference type="PANTHER" id="PTHR11820:SF7">
    <property type="entry name" value="ACYLPYRUVASE FAHD1, MITOCHONDRIAL"/>
    <property type="match status" value="1"/>
</dbReference>
<keyword evidence="2" id="KW-0479">Metal-binding</keyword>
<comment type="similarity">
    <text evidence="1">Belongs to the FAH family.</text>
</comment>
<evidence type="ECO:0000256" key="3">
    <source>
        <dbReference type="ARBA" id="ARBA00042340"/>
    </source>
</evidence>
<comment type="catalytic activity">
    <reaction evidence="4">
        <text>oxaloacetate = enol-oxaloacetate</text>
        <dbReference type="Rhea" id="RHEA:16021"/>
        <dbReference type="ChEBI" id="CHEBI:16452"/>
        <dbReference type="ChEBI" id="CHEBI:17479"/>
        <dbReference type="EC" id="5.3.2.2"/>
    </reaction>
    <physiologicalReaction direction="right-to-left" evidence="4">
        <dbReference type="Rhea" id="RHEA:16023"/>
    </physiologicalReaction>
</comment>